<evidence type="ECO:0000313" key="1">
    <source>
        <dbReference type="EMBL" id="QCD47759.1"/>
    </source>
</evidence>
<dbReference type="KEGG" id="crx:CRECT_2158"/>
<gene>
    <name evidence="1" type="ORF">CRECT_2158</name>
</gene>
<dbReference type="EMBL" id="CP012543">
    <property type="protein sequence ID" value="QCD47759.1"/>
    <property type="molecule type" value="Genomic_DNA"/>
</dbReference>
<reference evidence="1 2" key="1">
    <citation type="submission" date="2016-07" db="EMBL/GenBank/DDBJ databases">
        <title>Comparative genomics of the Campylobacter concisus group.</title>
        <authorList>
            <person name="Miller W.G."/>
            <person name="Yee E."/>
            <person name="Chapman M.H."/>
            <person name="Huynh S."/>
            <person name="Bono J.L."/>
            <person name="On S.L.W."/>
            <person name="StLeger J."/>
            <person name="Foster G."/>
            <person name="Parker C.T."/>
        </authorList>
    </citation>
    <scope>NUCLEOTIDE SEQUENCE [LARGE SCALE GENOMIC DNA]</scope>
    <source>
        <strain evidence="1 2">ATCC 33238</strain>
    </source>
</reference>
<dbReference type="AlphaFoldDB" id="A0A6G5QQ53"/>
<name>A0A6G5QQ53_CAMRE</name>
<proteinExistence type="predicted"/>
<organism evidence="1 2">
    <name type="scientific">Campylobacter rectus</name>
    <name type="common">Wolinella recta</name>
    <dbReference type="NCBI Taxonomy" id="203"/>
    <lineage>
        <taxon>Bacteria</taxon>
        <taxon>Pseudomonadati</taxon>
        <taxon>Campylobacterota</taxon>
        <taxon>Epsilonproteobacteria</taxon>
        <taxon>Campylobacterales</taxon>
        <taxon>Campylobacteraceae</taxon>
        <taxon>Campylobacter</taxon>
    </lineage>
</organism>
<protein>
    <submittedName>
        <fullName evidence="1">Uncharacterized protein</fullName>
    </submittedName>
</protein>
<dbReference type="Proteomes" id="UP000502377">
    <property type="component" value="Chromosome"/>
</dbReference>
<sequence length="74" mass="8971">MIFRFFILTCEIYGDIMPDRTVYLTISRQGKTIFKSDNIQEIDQNKFTSKLEMTNKELLTAFDKFYKKLQNRYQ</sequence>
<accession>A0A6G5QQ53</accession>
<evidence type="ECO:0000313" key="2">
    <source>
        <dbReference type="Proteomes" id="UP000502377"/>
    </source>
</evidence>